<name>A0A9P3Q156_LYOSH</name>
<evidence type="ECO:0000313" key="3">
    <source>
        <dbReference type="Proteomes" id="UP001063166"/>
    </source>
</evidence>
<gene>
    <name evidence="2" type="ORF">LshimejAT787_2200740</name>
</gene>
<feature type="region of interest" description="Disordered" evidence="1">
    <location>
        <begin position="185"/>
        <end position="290"/>
    </location>
</feature>
<feature type="compositionally biased region" description="Low complexity" evidence="1">
    <location>
        <begin position="46"/>
        <end position="60"/>
    </location>
</feature>
<feature type="compositionally biased region" description="Low complexity" evidence="1">
    <location>
        <begin position="189"/>
        <end position="205"/>
    </location>
</feature>
<dbReference type="Proteomes" id="UP001063166">
    <property type="component" value="Unassembled WGS sequence"/>
</dbReference>
<reference evidence="2" key="1">
    <citation type="submission" date="2022-07" db="EMBL/GenBank/DDBJ databases">
        <title>The genome of Lyophyllum shimeji provides insight into the initial evolution of ectomycorrhizal fungal genome.</title>
        <authorList>
            <person name="Kobayashi Y."/>
            <person name="Shibata T."/>
            <person name="Hirakawa H."/>
            <person name="Shigenobu S."/>
            <person name="Nishiyama T."/>
            <person name="Yamada A."/>
            <person name="Hasebe M."/>
            <person name="Kawaguchi M."/>
        </authorList>
    </citation>
    <scope>NUCLEOTIDE SEQUENCE</scope>
    <source>
        <strain evidence="2">AT787</strain>
    </source>
</reference>
<dbReference type="AlphaFoldDB" id="A0A9P3Q156"/>
<feature type="compositionally biased region" description="Basic and acidic residues" evidence="1">
    <location>
        <begin position="81"/>
        <end position="93"/>
    </location>
</feature>
<evidence type="ECO:0000313" key="2">
    <source>
        <dbReference type="EMBL" id="GLB45411.1"/>
    </source>
</evidence>
<dbReference type="EMBL" id="BRPK01000022">
    <property type="protein sequence ID" value="GLB45411.1"/>
    <property type="molecule type" value="Genomic_DNA"/>
</dbReference>
<keyword evidence="3" id="KW-1185">Reference proteome</keyword>
<feature type="compositionally biased region" description="Polar residues" evidence="1">
    <location>
        <begin position="212"/>
        <end position="223"/>
    </location>
</feature>
<evidence type="ECO:0000256" key="1">
    <source>
        <dbReference type="SAM" id="MobiDB-lite"/>
    </source>
</evidence>
<organism evidence="2 3">
    <name type="scientific">Lyophyllum shimeji</name>
    <name type="common">Hon-shimeji</name>
    <name type="synonym">Tricholoma shimeji</name>
    <dbReference type="NCBI Taxonomy" id="47721"/>
    <lineage>
        <taxon>Eukaryota</taxon>
        <taxon>Fungi</taxon>
        <taxon>Dikarya</taxon>
        <taxon>Basidiomycota</taxon>
        <taxon>Agaricomycotina</taxon>
        <taxon>Agaricomycetes</taxon>
        <taxon>Agaricomycetidae</taxon>
        <taxon>Agaricales</taxon>
        <taxon>Tricholomatineae</taxon>
        <taxon>Lyophyllaceae</taxon>
        <taxon>Lyophyllum</taxon>
    </lineage>
</organism>
<comment type="caution">
    <text evidence="2">The sequence shown here is derived from an EMBL/GenBank/DDBJ whole genome shotgun (WGS) entry which is preliminary data.</text>
</comment>
<protein>
    <submittedName>
        <fullName evidence="2">Uncharacterized protein</fullName>
    </submittedName>
</protein>
<proteinExistence type="predicted"/>
<feature type="compositionally biased region" description="Polar residues" evidence="1">
    <location>
        <begin position="230"/>
        <end position="244"/>
    </location>
</feature>
<accession>A0A9P3Q156</accession>
<feature type="region of interest" description="Disordered" evidence="1">
    <location>
        <begin position="33"/>
        <end position="104"/>
    </location>
</feature>
<feature type="compositionally biased region" description="Pro residues" evidence="1">
    <location>
        <begin position="61"/>
        <end position="74"/>
    </location>
</feature>
<sequence length="311" mass="32997">MDVALPAHSSLHRIPGHILLHLHYSMQLQTRSNTPSVASSDRDADSTSVKSVSTATSPATLSPPPPAPSAPSQPSPIAESPARERAASQDEVHLAPPTVDPSPLAQLSVTASQLVQEASRMNRTSCLSLKLSETIPSFKQTRLTDTGFTPSSCGVQATCRELIEEHYEYQHRGVFISQGMESREHAVVTTRGSSSSSPQASTSTTLMPPAEPQQTSDAQSTRTIGAPSIAVTTVDASRNPSSIPFPSAEHMTAKTSPRKSSWFGLLSRGKGGDEAAIPSEHTSTPTPPPTELLRRFIRLSALSHHGRGSSS</sequence>